<accession>A0ABN9XUU6</accession>
<gene>
    <name evidence="2" type="ORF">PCOR1329_LOCUS80008</name>
</gene>
<name>A0ABN9XUU6_9DINO</name>
<feature type="region of interest" description="Disordered" evidence="1">
    <location>
        <begin position="1"/>
        <end position="52"/>
    </location>
</feature>
<feature type="compositionally biased region" description="Low complexity" evidence="1">
    <location>
        <begin position="42"/>
        <end position="52"/>
    </location>
</feature>
<protein>
    <submittedName>
        <fullName evidence="2">Uncharacterized protein</fullName>
    </submittedName>
</protein>
<dbReference type="Proteomes" id="UP001189429">
    <property type="component" value="Unassembled WGS sequence"/>
</dbReference>
<proteinExistence type="predicted"/>
<evidence type="ECO:0000256" key="1">
    <source>
        <dbReference type="SAM" id="MobiDB-lite"/>
    </source>
</evidence>
<sequence length="507" mass="55316">MPDKRARKRGDDTPEKASRGAREAPRLSAGALARHNGENEESAAAGSTARGASARDKASGPCCFHCGATPSATSKFPVGVTDACAFHWELYLSGFTTYGSWREFNAKKDKDTAIQEAWTSAEETKTSGEKHWLPTQVQQSKIYKCTVTKSMAGPSRAQLKDLLSVSPERIGVKMQDLVDVNNAQYKGLLIPNPARPFTEFNFTKTIGVERATVAMGSAGQVHEHHADVVFDFAKAEMQKEKDVKDAAVKMRTTPWDLTDLAKKSSEYRGVDVHPMNCSPMPAMLRGHLGNVDEDAARTFGPPARHEPPEDVANLADVADHEAGEGELDEGAAADAEEAGGIGKGSGGKRVPMEDGLPITDAARDDLVQRRINAYDIDKIMRNENMGRERRWCSDSRDLFLREGDVRANALSKHLDLAKHAENLVSSSTSEMGAGMLETAVKELQDGGVFIPNNMKFQLWRRYCDDKLGDALKSHDANTFIQAIVPWSGSEKTLDGNKPRIGLLDCSN</sequence>
<evidence type="ECO:0000313" key="2">
    <source>
        <dbReference type="EMBL" id="CAK0903823.1"/>
    </source>
</evidence>
<feature type="region of interest" description="Disordered" evidence="1">
    <location>
        <begin position="321"/>
        <end position="356"/>
    </location>
</feature>
<dbReference type="EMBL" id="CAUYUJ010021293">
    <property type="protein sequence ID" value="CAK0903823.1"/>
    <property type="molecule type" value="Genomic_DNA"/>
</dbReference>
<organism evidence="2 3">
    <name type="scientific">Prorocentrum cordatum</name>
    <dbReference type="NCBI Taxonomy" id="2364126"/>
    <lineage>
        <taxon>Eukaryota</taxon>
        <taxon>Sar</taxon>
        <taxon>Alveolata</taxon>
        <taxon>Dinophyceae</taxon>
        <taxon>Prorocentrales</taxon>
        <taxon>Prorocentraceae</taxon>
        <taxon>Prorocentrum</taxon>
    </lineage>
</organism>
<comment type="caution">
    <text evidence="2">The sequence shown here is derived from an EMBL/GenBank/DDBJ whole genome shotgun (WGS) entry which is preliminary data.</text>
</comment>
<feature type="compositionally biased region" description="Acidic residues" evidence="1">
    <location>
        <begin position="324"/>
        <end position="337"/>
    </location>
</feature>
<evidence type="ECO:0000313" key="3">
    <source>
        <dbReference type="Proteomes" id="UP001189429"/>
    </source>
</evidence>
<keyword evidence="3" id="KW-1185">Reference proteome</keyword>
<feature type="compositionally biased region" description="Basic and acidic residues" evidence="1">
    <location>
        <begin position="1"/>
        <end position="25"/>
    </location>
</feature>
<reference evidence="2" key="1">
    <citation type="submission" date="2023-10" db="EMBL/GenBank/DDBJ databases">
        <authorList>
            <person name="Chen Y."/>
            <person name="Shah S."/>
            <person name="Dougan E. K."/>
            <person name="Thang M."/>
            <person name="Chan C."/>
        </authorList>
    </citation>
    <scope>NUCLEOTIDE SEQUENCE [LARGE SCALE GENOMIC DNA]</scope>
</reference>